<dbReference type="SUPFAM" id="SSF53254">
    <property type="entry name" value="Phosphoglycerate mutase-like"/>
    <property type="match status" value="1"/>
</dbReference>
<name>A0A0H5D164_9RHOB</name>
<keyword evidence="2" id="KW-1185">Reference proteome</keyword>
<dbReference type="AlphaFoldDB" id="A0A0H5D164"/>
<dbReference type="PANTHER" id="PTHR47623:SF1">
    <property type="entry name" value="OS09G0287300 PROTEIN"/>
    <property type="match status" value="1"/>
</dbReference>
<gene>
    <name evidence="1" type="ORF">NIT7321_01607</name>
</gene>
<evidence type="ECO:0000313" key="2">
    <source>
        <dbReference type="Proteomes" id="UP000043764"/>
    </source>
</evidence>
<dbReference type="Pfam" id="PF00300">
    <property type="entry name" value="His_Phos_1"/>
    <property type="match status" value="1"/>
</dbReference>
<dbReference type="CDD" id="cd07067">
    <property type="entry name" value="HP_PGM_like"/>
    <property type="match status" value="1"/>
</dbReference>
<dbReference type="Gene3D" id="3.40.50.1240">
    <property type="entry name" value="Phosphoglycerate mutase-like"/>
    <property type="match status" value="1"/>
</dbReference>
<organism evidence="1 2">
    <name type="scientific">Phaeobacter italicus</name>
    <dbReference type="NCBI Taxonomy" id="481446"/>
    <lineage>
        <taxon>Bacteria</taxon>
        <taxon>Pseudomonadati</taxon>
        <taxon>Pseudomonadota</taxon>
        <taxon>Alphaproteobacteria</taxon>
        <taxon>Rhodobacterales</taxon>
        <taxon>Roseobacteraceae</taxon>
        <taxon>Phaeobacter</taxon>
    </lineage>
</organism>
<dbReference type="EMBL" id="CVRL01000015">
    <property type="protein sequence ID" value="CRL10759.1"/>
    <property type="molecule type" value="Genomic_DNA"/>
</dbReference>
<dbReference type="RefSeq" id="WP_008558743.1">
    <property type="nucleotide sequence ID" value="NZ_CAKZKN010000126.1"/>
</dbReference>
<accession>A0A0H5D164</accession>
<evidence type="ECO:0000313" key="1">
    <source>
        <dbReference type="EMBL" id="CRL10759.1"/>
    </source>
</evidence>
<dbReference type="STRING" id="481446.NIT7645_02051"/>
<sequence length="165" mass="18535">MTCTLILTRHAKSAWDTSAPSDHARPLNQRGQRSAPAIGDWLRDIDMIPHQVISSSAQRTRETYDLMGLDVPAIFIERLYHATADVLFQVLREAEHRRVQILGHNPGIADFAHQLLRNPPDHSRFEDYPTGATLVATFPIDNWSDLSWGSGKVVDFTVPRELLGA</sequence>
<reference evidence="2" key="1">
    <citation type="submission" date="2015-05" db="EMBL/GenBank/DDBJ databases">
        <authorList>
            <person name="Rodrigo-Torres Lidia"/>
            <person name="Arahal R.David."/>
        </authorList>
    </citation>
    <scope>NUCLEOTIDE SEQUENCE [LARGE SCALE GENOMIC DNA]</scope>
    <source>
        <strain evidence="2">CECT 7321</strain>
    </source>
</reference>
<dbReference type="Proteomes" id="UP000043764">
    <property type="component" value="Unassembled WGS sequence"/>
</dbReference>
<dbReference type="InterPro" id="IPR013078">
    <property type="entry name" value="His_Pase_superF_clade-1"/>
</dbReference>
<proteinExistence type="predicted"/>
<dbReference type="InterPro" id="IPR029033">
    <property type="entry name" value="His_PPase_superfam"/>
</dbReference>
<protein>
    <submittedName>
        <fullName evidence="1">Phosphohistidine phosphatase SixA</fullName>
    </submittedName>
</protein>
<dbReference type="PANTHER" id="PTHR47623">
    <property type="entry name" value="OS09G0287300 PROTEIN"/>
    <property type="match status" value="1"/>
</dbReference>